<feature type="region of interest" description="Disordered" evidence="1">
    <location>
        <begin position="149"/>
        <end position="179"/>
    </location>
</feature>
<comment type="caution">
    <text evidence="2">The sequence shown here is derived from an EMBL/GenBank/DDBJ whole genome shotgun (WGS) entry which is preliminary data.</text>
</comment>
<dbReference type="GeneID" id="94293035"/>
<reference evidence="2 3" key="1">
    <citation type="submission" date="2021-02" db="EMBL/GenBank/DDBJ databases">
        <title>Porcisia hertigi Genome sequencing and assembly.</title>
        <authorList>
            <person name="Almutairi H."/>
            <person name="Gatherer D."/>
        </authorList>
    </citation>
    <scope>NUCLEOTIDE SEQUENCE [LARGE SCALE GENOMIC DNA]</scope>
    <source>
        <strain evidence="2 3">C119</strain>
    </source>
</reference>
<name>A0A836IZQ7_9TRYP</name>
<dbReference type="Proteomes" id="UP000674318">
    <property type="component" value="Unassembled WGS sequence"/>
</dbReference>
<dbReference type="RefSeq" id="XP_067758967.1">
    <property type="nucleotide sequence ID" value="XM_067902958.1"/>
</dbReference>
<dbReference type="AlphaFoldDB" id="A0A836IZQ7"/>
<feature type="compositionally biased region" description="Polar residues" evidence="1">
    <location>
        <begin position="156"/>
        <end position="172"/>
    </location>
</feature>
<accession>A0A836IZQ7</accession>
<protein>
    <submittedName>
        <fullName evidence="2">Uncharacterized protein</fullName>
    </submittedName>
</protein>
<dbReference type="OrthoDB" id="266798at2759"/>
<feature type="region of interest" description="Disordered" evidence="1">
    <location>
        <begin position="747"/>
        <end position="770"/>
    </location>
</feature>
<evidence type="ECO:0000313" key="2">
    <source>
        <dbReference type="EMBL" id="KAG5510118.1"/>
    </source>
</evidence>
<keyword evidence="3" id="KW-1185">Reference proteome</keyword>
<dbReference type="KEGG" id="phet:94293035"/>
<feature type="region of interest" description="Disordered" evidence="1">
    <location>
        <begin position="26"/>
        <end position="125"/>
    </location>
</feature>
<organism evidence="2 3">
    <name type="scientific">Porcisia hertigi</name>
    <dbReference type="NCBI Taxonomy" id="2761500"/>
    <lineage>
        <taxon>Eukaryota</taxon>
        <taxon>Discoba</taxon>
        <taxon>Euglenozoa</taxon>
        <taxon>Kinetoplastea</taxon>
        <taxon>Metakinetoplastina</taxon>
        <taxon>Trypanosomatida</taxon>
        <taxon>Trypanosomatidae</taxon>
        <taxon>Leishmaniinae</taxon>
        <taxon>Porcisia</taxon>
    </lineage>
</organism>
<proteinExistence type="predicted"/>
<feature type="compositionally biased region" description="Polar residues" evidence="1">
    <location>
        <begin position="71"/>
        <end position="83"/>
    </location>
</feature>
<feature type="compositionally biased region" description="Polar residues" evidence="1">
    <location>
        <begin position="96"/>
        <end position="107"/>
    </location>
</feature>
<gene>
    <name evidence="2" type="ORF">JKF63_07014</name>
</gene>
<evidence type="ECO:0000313" key="3">
    <source>
        <dbReference type="Proteomes" id="UP000674318"/>
    </source>
</evidence>
<dbReference type="EMBL" id="JAFJZO010000011">
    <property type="protein sequence ID" value="KAG5510118.1"/>
    <property type="molecule type" value="Genomic_DNA"/>
</dbReference>
<sequence>MPRPSAQPHLRPSVHLSTKAANYELVAAANVSTPPPPPPPSSTFQEPRNSTTELDECHAYAVASVGGADSSRGTSMHSGNSSNCKKHGLPRASSGHGLTSLSQSQGKGYSESPPQPPQQPPFISSHLPAQLWTSTARVAGVDDVAAIRSSHHHHGYQQSFQTSRHSPPSLSQYPGGAISKPTTVVGPTLSARSVYTSSVSSHSVSSGHYSMNVTPPPSGSAHTFMLLPSSLENSVTGSSTHPPYCGYAMQVPVQSLPPSEVASASLYASSHSSGAMLSPSTMQSSSHATMAPGGGVDAVTLFYVGAPTALNGLPLMAAHSQVNTSPASSTSAQSCSFNVTPFSLPDSSALSSHYVYVQPYPPANHLQSLPLSLQQYTGHFASQLPNVGTAAAAASEQAASSSAHGRMSSAAGESAMAYLPHVTSTKSPPVSQQSGLTYPSIRPVCLSTNPELTRKQVNVHGAMLNVLPYYPYNENAPPAPTVHIVTGLGSLNNSIPTQPLAASRWSAQSANNNAESNPDLNWRSLDGVRGQGAGVISSCAHAGDMPALANAPVLPIFIQMFPCELRDRVGLLNRVIEMTCGRDAGVVQGFETRSETSFVAQVRTNKVWDLIYKLRCRVLMDRFGFWYAGDIDQYVRMKEYCEGVRRLPQQTRHFQTDGLPCMPLVVELSRSVDRSFLTENTAPRCFDEIVPIAAVDRHRARLQGLSSVQSSHASGGVSGGMAMATNGASPAGNAVCFTGVGGDSRSLPEGSPVSLTNEIHPMSGSPDNGYRAAGCSAPTLYADPQFLALSQGSGSKGKS</sequence>
<evidence type="ECO:0000256" key="1">
    <source>
        <dbReference type="SAM" id="MobiDB-lite"/>
    </source>
</evidence>